<evidence type="ECO:0000313" key="1">
    <source>
        <dbReference type="EMBL" id="KAJ1951257.1"/>
    </source>
</evidence>
<dbReference type="Proteomes" id="UP001150603">
    <property type="component" value="Unassembled WGS sequence"/>
</dbReference>
<comment type="caution">
    <text evidence="1">The sequence shown here is derived from an EMBL/GenBank/DDBJ whole genome shotgun (WGS) entry which is preliminary data.</text>
</comment>
<sequence length="137" mass="15068">MELPQIGANCSYAGCADLDFLPITCDYCRKMFCSVKDENYVPVTKYTKPARTAAPARKKQSVRVAPKIELMKLKAKATGNQNMAMEDRLYLSVASATKTIVVFINKVGATASEITHYPYSAYAVGSIWDSITVNVVE</sequence>
<name>A0ACC1JH56_9FUNG</name>
<proteinExistence type="predicted"/>
<evidence type="ECO:0000313" key="2">
    <source>
        <dbReference type="Proteomes" id="UP001150603"/>
    </source>
</evidence>
<dbReference type="EMBL" id="JANBPW010000035">
    <property type="protein sequence ID" value="KAJ1951257.1"/>
    <property type="molecule type" value="Genomic_DNA"/>
</dbReference>
<protein>
    <submittedName>
        <fullName evidence="1">Uncharacterized protein</fullName>
    </submittedName>
</protein>
<reference evidence="1" key="1">
    <citation type="submission" date="2022-07" db="EMBL/GenBank/DDBJ databases">
        <title>Phylogenomic reconstructions and comparative analyses of Kickxellomycotina fungi.</title>
        <authorList>
            <person name="Reynolds N.K."/>
            <person name="Stajich J.E."/>
            <person name="Barry K."/>
            <person name="Grigoriev I.V."/>
            <person name="Crous P."/>
            <person name="Smith M.E."/>
        </authorList>
    </citation>
    <scope>NUCLEOTIDE SEQUENCE</scope>
    <source>
        <strain evidence="1">NRRL 5244</strain>
    </source>
</reference>
<accession>A0ACC1JH56</accession>
<keyword evidence="2" id="KW-1185">Reference proteome</keyword>
<organism evidence="1 2">
    <name type="scientific">Linderina macrospora</name>
    <dbReference type="NCBI Taxonomy" id="4868"/>
    <lineage>
        <taxon>Eukaryota</taxon>
        <taxon>Fungi</taxon>
        <taxon>Fungi incertae sedis</taxon>
        <taxon>Zoopagomycota</taxon>
        <taxon>Kickxellomycotina</taxon>
        <taxon>Kickxellomycetes</taxon>
        <taxon>Kickxellales</taxon>
        <taxon>Kickxellaceae</taxon>
        <taxon>Linderina</taxon>
    </lineage>
</organism>
<gene>
    <name evidence="1" type="ORF">FBU59_000271</name>
</gene>